<keyword evidence="1" id="KW-0812">Transmembrane</keyword>
<gene>
    <name evidence="2" type="ORF">BDZ94DRAFT_1242489</name>
</gene>
<keyword evidence="1" id="KW-0472">Membrane</keyword>
<name>A0A9P5YI73_9AGAR</name>
<sequence length="331" mass="36795">MSESDVWIHAGNVILGLVVQMSSFTLLYGVFFLLYFQSIAAFRKRRPSRAQVWMLLISSISFILATAHEAAILTSIYDVILSIQTGSQDPFQLDPPAKPNVVWLWTRDLQIIISDGVVVWRAFVLLHGRRWLMFLPLILLLGSAASFLSFLIIQTAGISESIGRSSEYLIGTARGLSIATNTLATIFIGYVYYIHSRAMVVGLGKHRSTQAERILVLLVESGVVCGLFQILCFGAGLGLQNRPKGTLGYSTAQLIQTLYSGFTAMYPTIVIVLVNSHRSIDTMYSVDSSLQTDRLTTLQFAIPSYAPDTDMNSRDQLVKTVEKRETNFMTF</sequence>
<keyword evidence="1" id="KW-1133">Transmembrane helix</keyword>
<feature type="transmembrane region" description="Helical" evidence="1">
    <location>
        <begin position="6"/>
        <end position="34"/>
    </location>
</feature>
<evidence type="ECO:0000313" key="2">
    <source>
        <dbReference type="EMBL" id="KAF9469467.1"/>
    </source>
</evidence>
<comment type="caution">
    <text evidence="2">The sequence shown here is derived from an EMBL/GenBank/DDBJ whole genome shotgun (WGS) entry which is preliminary data.</text>
</comment>
<evidence type="ECO:0000256" key="1">
    <source>
        <dbReference type="SAM" id="Phobius"/>
    </source>
</evidence>
<proteinExistence type="predicted"/>
<feature type="transmembrane region" description="Helical" evidence="1">
    <location>
        <begin position="214"/>
        <end position="237"/>
    </location>
</feature>
<dbReference type="AlphaFoldDB" id="A0A9P5YI73"/>
<feature type="transmembrane region" description="Helical" evidence="1">
    <location>
        <begin position="257"/>
        <end position="274"/>
    </location>
</feature>
<evidence type="ECO:0000313" key="3">
    <source>
        <dbReference type="Proteomes" id="UP000807353"/>
    </source>
</evidence>
<organism evidence="2 3">
    <name type="scientific">Collybia nuda</name>
    <dbReference type="NCBI Taxonomy" id="64659"/>
    <lineage>
        <taxon>Eukaryota</taxon>
        <taxon>Fungi</taxon>
        <taxon>Dikarya</taxon>
        <taxon>Basidiomycota</taxon>
        <taxon>Agaricomycotina</taxon>
        <taxon>Agaricomycetes</taxon>
        <taxon>Agaricomycetidae</taxon>
        <taxon>Agaricales</taxon>
        <taxon>Tricholomatineae</taxon>
        <taxon>Clitocybaceae</taxon>
        <taxon>Collybia</taxon>
    </lineage>
</organism>
<keyword evidence="3" id="KW-1185">Reference proteome</keyword>
<dbReference type="Proteomes" id="UP000807353">
    <property type="component" value="Unassembled WGS sequence"/>
</dbReference>
<protein>
    <submittedName>
        <fullName evidence="2">Uncharacterized protein</fullName>
    </submittedName>
</protein>
<feature type="transmembrane region" description="Helical" evidence="1">
    <location>
        <begin position="55"/>
        <end position="83"/>
    </location>
</feature>
<dbReference type="EMBL" id="MU150229">
    <property type="protein sequence ID" value="KAF9469467.1"/>
    <property type="molecule type" value="Genomic_DNA"/>
</dbReference>
<feature type="transmembrane region" description="Helical" evidence="1">
    <location>
        <begin position="173"/>
        <end position="193"/>
    </location>
</feature>
<accession>A0A9P5YI73</accession>
<feature type="transmembrane region" description="Helical" evidence="1">
    <location>
        <begin position="131"/>
        <end position="153"/>
    </location>
</feature>
<reference evidence="2" key="1">
    <citation type="submission" date="2020-11" db="EMBL/GenBank/DDBJ databases">
        <authorList>
            <consortium name="DOE Joint Genome Institute"/>
            <person name="Ahrendt S."/>
            <person name="Riley R."/>
            <person name="Andreopoulos W."/>
            <person name="Labutti K."/>
            <person name="Pangilinan J."/>
            <person name="Ruiz-Duenas F.J."/>
            <person name="Barrasa J.M."/>
            <person name="Sanchez-Garcia M."/>
            <person name="Camarero S."/>
            <person name="Miyauchi S."/>
            <person name="Serrano A."/>
            <person name="Linde D."/>
            <person name="Babiker R."/>
            <person name="Drula E."/>
            <person name="Ayuso-Fernandez I."/>
            <person name="Pacheco R."/>
            <person name="Padilla G."/>
            <person name="Ferreira P."/>
            <person name="Barriuso J."/>
            <person name="Kellner H."/>
            <person name="Castanera R."/>
            <person name="Alfaro M."/>
            <person name="Ramirez L."/>
            <person name="Pisabarro A.G."/>
            <person name="Kuo A."/>
            <person name="Tritt A."/>
            <person name="Lipzen A."/>
            <person name="He G."/>
            <person name="Yan M."/>
            <person name="Ng V."/>
            <person name="Cullen D."/>
            <person name="Martin F."/>
            <person name="Rosso M.-N."/>
            <person name="Henrissat B."/>
            <person name="Hibbett D."/>
            <person name="Martinez A.T."/>
            <person name="Grigoriev I.V."/>
        </authorList>
    </citation>
    <scope>NUCLEOTIDE SEQUENCE</scope>
    <source>
        <strain evidence="2">CBS 247.69</strain>
    </source>
</reference>
<dbReference type="OrthoDB" id="2744793at2759"/>